<gene>
    <name evidence="1" type="ORF">J2Y00_002527</name>
</gene>
<dbReference type="Proteomes" id="UP001185331">
    <property type="component" value="Unassembled WGS sequence"/>
</dbReference>
<dbReference type="AlphaFoldDB" id="A0AAE4BMD1"/>
<proteinExistence type="predicted"/>
<name>A0AAE4BMD1_9DEIO</name>
<dbReference type="EMBL" id="JAVDQK010000005">
    <property type="protein sequence ID" value="MDR6218930.1"/>
    <property type="molecule type" value="Genomic_DNA"/>
</dbReference>
<dbReference type="RefSeq" id="WP_309853773.1">
    <property type="nucleotide sequence ID" value="NZ_JAVDQJ010000004.1"/>
</dbReference>
<evidence type="ECO:0000313" key="2">
    <source>
        <dbReference type="Proteomes" id="UP001185331"/>
    </source>
</evidence>
<reference evidence="1" key="1">
    <citation type="submission" date="2023-07" db="EMBL/GenBank/DDBJ databases">
        <title>Sorghum-associated microbial communities from plants grown in Nebraska, USA.</title>
        <authorList>
            <person name="Schachtman D."/>
        </authorList>
    </citation>
    <scope>NUCLEOTIDE SEQUENCE</scope>
    <source>
        <strain evidence="1">BE330</strain>
    </source>
</reference>
<comment type="caution">
    <text evidence="1">The sequence shown here is derived from an EMBL/GenBank/DDBJ whole genome shotgun (WGS) entry which is preliminary data.</text>
</comment>
<accession>A0AAE4BMD1</accession>
<protein>
    <submittedName>
        <fullName evidence="1">Uncharacterized protein</fullName>
    </submittedName>
</protein>
<sequence length="111" mass="12556">MAFDAVLAQVKVASNSLPDGRPQSVMVLATLLLRTNGDFDEAYEIALKGPEHVRTFIHCGDTELNWLNISNDELHRTLSHIVVTAREYYRVADHPFKKFPPTPADSKHSRR</sequence>
<organism evidence="1 2">
    <name type="scientific">Deinococcus soli</name>
    <name type="common">ex Cha et al. 2016</name>
    <dbReference type="NCBI Taxonomy" id="1309411"/>
    <lineage>
        <taxon>Bacteria</taxon>
        <taxon>Thermotogati</taxon>
        <taxon>Deinococcota</taxon>
        <taxon>Deinococci</taxon>
        <taxon>Deinococcales</taxon>
        <taxon>Deinococcaceae</taxon>
        <taxon>Deinococcus</taxon>
    </lineage>
</organism>
<evidence type="ECO:0000313" key="1">
    <source>
        <dbReference type="EMBL" id="MDR6218930.1"/>
    </source>
</evidence>